<dbReference type="KEGG" id="ruf:TH63_10220"/>
<keyword evidence="4 8" id="KW-0813">Transport</keyword>
<dbReference type="OrthoDB" id="9814256at2"/>
<name>A0A0H4VQB4_9BACT</name>
<dbReference type="Proteomes" id="UP000036458">
    <property type="component" value="Chromosome"/>
</dbReference>
<dbReference type="GO" id="GO:0030643">
    <property type="term" value="P:intracellular phosphate ion homeostasis"/>
    <property type="evidence" value="ECO:0007669"/>
    <property type="project" value="InterPro"/>
</dbReference>
<dbReference type="FunFam" id="1.20.58.220:FF:000004">
    <property type="entry name" value="Phosphate-specific transport system accessory protein PhoU"/>
    <property type="match status" value="1"/>
</dbReference>
<gene>
    <name evidence="10" type="ORF">TH63_10220</name>
</gene>
<dbReference type="NCBIfam" id="TIGR02135">
    <property type="entry name" value="phoU_full"/>
    <property type="match status" value="1"/>
</dbReference>
<dbReference type="Pfam" id="PF01895">
    <property type="entry name" value="PhoU"/>
    <property type="match status" value="2"/>
</dbReference>
<evidence type="ECO:0000256" key="2">
    <source>
        <dbReference type="ARBA" id="ARBA00008107"/>
    </source>
</evidence>
<dbReference type="PIRSF" id="PIRSF003107">
    <property type="entry name" value="PhoU"/>
    <property type="match status" value="1"/>
</dbReference>
<keyword evidence="6 8" id="KW-0592">Phosphate transport</keyword>
<evidence type="ECO:0000313" key="11">
    <source>
        <dbReference type="Proteomes" id="UP000036458"/>
    </source>
</evidence>
<dbReference type="GO" id="GO:0006817">
    <property type="term" value="P:phosphate ion transport"/>
    <property type="evidence" value="ECO:0007669"/>
    <property type="project" value="UniProtKB-KW"/>
</dbReference>
<dbReference type="InterPro" id="IPR026022">
    <property type="entry name" value="PhoU_dom"/>
</dbReference>
<evidence type="ECO:0000259" key="9">
    <source>
        <dbReference type="Pfam" id="PF01895"/>
    </source>
</evidence>
<dbReference type="PANTHER" id="PTHR42930">
    <property type="entry name" value="PHOSPHATE-SPECIFIC TRANSPORT SYSTEM ACCESSORY PROTEIN PHOU"/>
    <property type="match status" value="1"/>
</dbReference>
<dbReference type="Gene3D" id="1.20.58.220">
    <property type="entry name" value="Phosphate transport system protein phou homolog 2, domain 2"/>
    <property type="match status" value="1"/>
</dbReference>
<organism evidence="10 11">
    <name type="scientific">Rufibacter radiotolerans</name>
    <dbReference type="NCBI Taxonomy" id="1379910"/>
    <lineage>
        <taxon>Bacteria</taxon>
        <taxon>Pseudomonadati</taxon>
        <taxon>Bacteroidota</taxon>
        <taxon>Cytophagia</taxon>
        <taxon>Cytophagales</taxon>
        <taxon>Hymenobacteraceae</taxon>
        <taxon>Rufibacter</taxon>
    </lineage>
</organism>
<comment type="subcellular location">
    <subcellularLocation>
        <location evidence="1 8">Cytoplasm</location>
    </subcellularLocation>
</comment>
<evidence type="ECO:0000256" key="5">
    <source>
        <dbReference type="ARBA" id="ARBA00022490"/>
    </source>
</evidence>
<dbReference type="PANTHER" id="PTHR42930:SF3">
    <property type="entry name" value="PHOSPHATE-SPECIFIC TRANSPORT SYSTEM ACCESSORY PROTEIN PHOU"/>
    <property type="match status" value="1"/>
</dbReference>
<proteinExistence type="inferred from homology"/>
<dbReference type="AlphaFoldDB" id="A0A0H4VQB4"/>
<comment type="similarity">
    <text evidence="2 8">Belongs to the PhoU family.</text>
</comment>
<dbReference type="GO" id="GO:0045936">
    <property type="term" value="P:negative regulation of phosphate metabolic process"/>
    <property type="evidence" value="ECO:0007669"/>
    <property type="project" value="InterPro"/>
</dbReference>
<evidence type="ECO:0000256" key="6">
    <source>
        <dbReference type="ARBA" id="ARBA00022592"/>
    </source>
</evidence>
<feature type="domain" description="PhoU" evidence="9">
    <location>
        <begin position="15"/>
        <end position="102"/>
    </location>
</feature>
<protein>
    <recommendedName>
        <fullName evidence="8">Phosphate-specific transport system accessory protein PhoU</fullName>
    </recommendedName>
</protein>
<comment type="function">
    <text evidence="7 8">Plays a role in the regulation of phosphate uptake.</text>
</comment>
<feature type="domain" description="PhoU" evidence="9">
    <location>
        <begin position="121"/>
        <end position="205"/>
    </location>
</feature>
<evidence type="ECO:0000256" key="4">
    <source>
        <dbReference type="ARBA" id="ARBA00022448"/>
    </source>
</evidence>
<dbReference type="GO" id="GO:0005737">
    <property type="term" value="C:cytoplasm"/>
    <property type="evidence" value="ECO:0007669"/>
    <property type="project" value="UniProtKB-SubCell"/>
</dbReference>
<keyword evidence="11" id="KW-1185">Reference proteome</keyword>
<dbReference type="SUPFAM" id="SSF109755">
    <property type="entry name" value="PhoU-like"/>
    <property type="match status" value="1"/>
</dbReference>
<dbReference type="EMBL" id="CP010777">
    <property type="protein sequence ID" value="AKQ45934.1"/>
    <property type="molecule type" value="Genomic_DNA"/>
</dbReference>
<evidence type="ECO:0000256" key="7">
    <source>
        <dbReference type="ARBA" id="ARBA00056181"/>
    </source>
</evidence>
<evidence type="ECO:0000256" key="1">
    <source>
        <dbReference type="ARBA" id="ARBA00004496"/>
    </source>
</evidence>
<evidence type="ECO:0000313" key="10">
    <source>
        <dbReference type="EMBL" id="AKQ45934.1"/>
    </source>
</evidence>
<reference evidence="10 11" key="1">
    <citation type="submission" date="2015-01" db="EMBL/GenBank/DDBJ databases">
        <title>Rufibacter sp./DG31D/ whole genome sequencing.</title>
        <authorList>
            <person name="Kim M.K."/>
            <person name="Srinivasan S."/>
            <person name="Lee J.-J."/>
        </authorList>
    </citation>
    <scope>NUCLEOTIDE SEQUENCE [LARGE SCALE GENOMIC DNA]</scope>
    <source>
        <strain evidence="10 11">DG31D</strain>
    </source>
</reference>
<dbReference type="PATRIC" id="fig|1379910.4.peg.2220"/>
<accession>A0A0H4VQB4</accession>
<dbReference type="STRING" id="1379910.TH63_10220"/>
<dbReference type="InterPro" id="IPR028366">
    <property type="entry name" value="PhoU"/>
</dbReference>
<evidence type="ECO:0000256" key="3">
    <source>
        <dbReference type="ARBA" id="ARBA00011738"/>
    </source>
</evidence>
<dbReference type="RefSeq" id="WP_048920863.1">
    <property type="nucleotide sequence ID" value="NZ_CP010777.1"/>
</dbReference>
<comment type="subunit">
    <text evidence="3 8">Homodimer.</text>
</comment>
<sequence>MNQLDKELSQIKTKLEEMWALVEFQMLGCKEALLTSNLDLAKKVIKKGKKVNAYDIKIDRMCENFFALYNPVAVDLRWVLAILKINSNLERIGDYAESVARMIKEAKTPIEPTLLEKSRLLDMFEGTETMLANVRKAFLAEDTNLAREVLNQDKVLNKINMKTDKVLLDYFKSHPDNIPQSLKVSGIIRKLERVGDQTTNIAEEIVFYVDAKVLKHKDKFAKKKGDKDNNPEDEKKA</sequence>
<keyword evidence="5 8" id="KW-0963">Cytoplasm</keyword>
<dbReference type="InterPro" id="IPR038078">
    <property type="entry name" value="PhoU-like_sf"/>
</dbReference>
<evidence type="ECO:0000256" key="8">
    <source>
        <dbReference type="PIRNR" id="PIRNR003107"/>
    </source>
</evidence>